<keyword evidence="1" id="KW-0812">Transmembrane</keyword>
<dbReference type="RefSeq" id="WP_380739978.1">
    <property type="nucleotide sequence ID" value="NZ_JBHTJP010000035.1"/>
</dbReference>
<keyword evidence="1" id="KW-1133">Transmembrane helix</keyword>
<comment type="caution">
    <text evidence="2">The sequence shown here is derived from an EMBL/GenBank/DDBJ whole genome shotgun (WGS) entry which is preliminary data.</text>
</comment>
<accession>A0ABW3IHH9</accession>
<dbReference type="Proteomes" id="UP001597100">
    <property type="component" value="Unassembled WGS sequence"/>
</dbReference>
<gene>
    <name evidence="2" type="ORF">ACFQ1G_12310</name>
</gene>
<dbReference type="InterPro" id="IPR025356">
    <property type="entry name" value="DUF4260"/>
</dbReference>
<keyword evidence="3" id="KW-1185">Reference proteome</keyword>
<organism evidence="2 3">
    <name type="scientific">Salinimicrobium gaetbulicola</name>
    <dbReference type="NCBI Taxonomy" id="999702"/>
    <lineage>
        <taxon>Bacteria</taxon>
        <taxon>Pseudomonadati</taxon>
        <taxon>Bacteroidota</taxon>
        <taxon>Flavobacteriia</taxon>
        <taxon>Flavobacteriales</taxon>
        <taxon>Flavobacteriaceae</taxon>
        <taxon>Salinimicrobium</taxon>
    </lineage>
</organism>
<proteinExistence type="predicted"/>
<dbReference type="EMBL" id="JBHTJP010000035">
    <property type="protein sequence ID" value="MFD0977579.1"/>
    <property type="molecule type" value="Genomic_DNA"/>
</dbReference>
<protein>
    <submittedName>
        <fullName evidence="2">DUF4260 domain-containing protein</fullName>
    </submittedName>
</protein>
<keyword evidence="1" id="KW-0472">Membrane</keyword>
<name>A0ABW3IHH9_9FLAO</name>
<evidence type="ECO:0000313" key="3">
    <source>
        <dbReference type="Proteomes" id="UP001597100"/>
    </source>
</evidence>
<dbReference type="Pfam" id="PF14079">
    <property type="entry name" value="DUF4260"/>
    <property type="match status" value="1"/>
</dbReference>
<feature type="transmembrane region" description="Helical" evidence="1">
    <location>
        <begin position="27"/>
        <end position="46"/>
    </location>
</feature>
<reference evidence="3" key="1">
    <citation type="journal article" date="2019" name="Int. J. Syst. Evol. Microbiol.">
        <title>The Global Catalogue of Microorganisms (GCM) 10K type strain sequencing project: providing services to taxonomists for standard genome sequencing and annotation.</title>
        <authorList>
            <consortium name="The Broad Institute Genomics Platform"/>
            <consortium name="The Broad Institute Genome Sequencing Center for Infectious Disease"/>
            <person name="Wu L."/>
            <person name="Ma J."/>
        </authorList>
    </citation>
    <scope>NUCLEOTIDE SEQUENCE [LARGE SCALE GENOMIC DNA]</scope>
    <source>
        <strain evidence="3">CCUG 60898</strain>
    </source>
</reference>
<sequence>MNLTLKLEELAMLLLGMFLFQFLEYDWWIFAALFFVPDVGMLGYLFGNRIGAASYNFFHHKGLAVLLYILGLNLSSPELQLAGLVLFSHASFDRLLGYGLKYEQGFKFTHLGKIGKASKATE</sequence>
<evidence type="ECO:0000256" key="1">
    <source>
        <dbReference type="SAM" id="Phobius"/>
    </source>
</evidence>
<evidence type="ECO:0000313" key="2">
    <source>
        <dbReference type="EMBL" id="MFD0977579.1"/>
    </source>
</evidence>